<organism evidence="2 3">
    <name type="scientific">Gossypium lobatum</name>
    <dbReference type="NCBI Taxonomy" id="34289"/>
    <lineage>
        <taxon>Eukaryota</taxon>
        <taxon>Viridiplantae</taxon>
        <taxon>Streptophyta</taxon>
        <taxon>Embryophyta</taxon>
        <taxon>Tracheophyta</taxon>
        <taxon>Spermatophyta</taxon>
        <taxon>Magnoliopsida</taxon>
        <taxon>eudicotyledons</taxon>
        <taxon>Gunneridae</taxon>
        <taxon>Pentapetalae</taxon>
        <taxon>rosids</taxon>
        <taxon>malvids</taxon>
        <taxon>Malvales</taxon>
        <taxon>Malvaceae</taxon>
        <taxon>Malvoideae</taxon>
        <taxon>Gossypium</taxon>
    </lineage>
</organism>
<name>A0A7J8M5V3_9ROSI</name>
<dbReference type="Proteomes" id="UP000593572">
    <property type="component" value="Unassembled WGS sequence"/>
</dbReference>
<proteinExistence type="predicted"/>
<dbReference type="AlphaFoldDB" id="A0A7J8M5V3"/>
<feature type="non-terminal residue" evidence="2">
    <location>
        <position position="25"/>
    </location>
</feature>
<feature type="region of interest" description="Disordered" evidence="1">
    <location>
        <begin position="1"/>
        <end position="25"/>
    </location>
</feature>
<evidence type="ECO:0000256" key="1">
    <source>
        <dbReference type="SAM" id="MobiDB-lite"/>
    </source>
</evidence>
<protein>
    <submittedName>
        <fullName evidence="2">Uncharacterized protein</fullName>
    </submittedName>
</protein>
<dbReference type="EMBL" id="JABEZX010000007">
    <property type="protein sequence ID" value="MBA0560066.1"/>
    <property type="molecule type" value="Genomic_DNA"/>
</dbReference>
<keyword evidence="3" id="KW-1185">Reference proteome</keyword>
<sequence length="25" mass="2916">MARTQAGKFDSKISRHHCELQTKEN</sequence>
<gene>
    <name evidence="2" type="ORF">Golob_016991</name>
</gene>
<comment type="caution">
    <text evidence="2">The sequence shown here is derived from an EMBL/GenBank/DDBJ whole genome shotgun (WGS) entry which is preliminary data.</text>
</comment>
<feature type="compositionally biased region" description="Basic and acidic residues" evidence="1">
    <location>
        <begin position="9"/>
        <end position="25"/>
    </location>
</feature>
<evidence type="ECO:0000313" key="2">
    <source>
        <dbReference type="EMBL" id="MBA0560066.1"/>
    </source>
</evidence>
<evidence type="ECO:0000313" key="3">
    <source>
        <dbReference type="Proteomes" id="UP000593572"/>
    </source>
</evidence>
<reference evidence="2 3" key="1">
    <citation type="journal article" date="2019" name="Genome Biol. Evol.">
        <title>Insights into the evolution of the New World diploid cottons (Gossypium, subgenus Houzingenia) based on genome sequencing.</title>
        <authorList>
            <person name="Grover C.E."/>
            <person name="Arick M.A. 2nd"/>
            <person name="Thrash A."/>
            <person name="Conover J.L."/>
            <person name="Sanders W.S."/>
            <person name="Peterson D.G."/>
            <person name="Frelichowski J.E."/>
            <person name="Scheffler J.A."/>
            <person name="Scheffler B.E."/>
            <person name="Wendel J.F."/>
        </authorList>
    </citation>
    <scope>NUCLEOTIDE SEQUENCE [LARGE SCALE GENOMIC DNA]</scope>
    <source>
        <strain evidence="2">157</strain>
        <tissue evidence="2">Leaf</tissue>
    </source>
</reference>
<accession>A0A7J8M5V3</accession>